<dbReference type="SUPFAM" id="SSF56672">
    <property type="entry name" value="DNA/RNA polymerases"/>
    <property type="match status" value="1"/>
</dbReference>
<dbReference type="PROSITE" id="PS50994">
    <property type="entry name" value="INTEGRASE"/>
    <property type="match status" value="1"/>
</dbReference>
<dbReference type="InterPro" id="IPR012337">
    <property type="entry name" value="RNaseH-like_sf"/>
</dbReference>
<dbReference type="Pfam" id="PF17921">
    <property type="entry name" value="Integrase_H2C2"/>
    <property type="match status" value="1"/>
</dbReference>
<sequence>MNQLATEAPVLAFFKPGSPIIVECDISAESAGGVIWQEQDDKIWKLIGFSSTPLTHSQQTYPIQDQDVLAVMQVLKDNAQVLTGTAIVVLTDHRALTYPSSKRTLSKRQLRWSHYLANFDITWRRRPRKENVAADVLSPKTINNPIVKAHERLERDLVMVPADRVEGLVAAVEAVDARVIPRGAKLADLVVKENRNRRLGLHEGKLIVPETTADGRIYLRTALMREAHEPASFADGRISLPTALMREGREPSKSTHVGQNKTKASLMEKYWWKDLSAEVKRYVSSCRVCHGKKNLYDPPPGLLHPVPVRSRVWDTVIVEGKVMPTDVDGHDYVWAFICKSSRLIVTLPGKKNDKADMLAKRYYRRIYGTLGLPLAWISENGGSFIAEFMKMINKLTGTKHHQSSCHSQTEGGVHVANTDLDQRLQSHIDKYQTRWSEHLPSLDFEHNSSHHAPIGMSPLMAVTGSEPRKPLSRPMPEAGLNPEREQAASKLVKQRQDVPAIAPENRLEVKKPQENEANRKRHPGDWSADDSAHVSKKRFTTEAPTASQWPLKEEKGFSHVLDTPDQQKKSKLFGADRLRKAADDPLPQQYAEPVPPDEIDGQLGVDVDRILASL</sequence>
<evidence type="ECO:0000256" key="3">
    <source>
        <dbReference type="ARBA" id="ARBA00022695"/>
    </source>
</evidence>
<dbReference type="SUPFAM" id="SSF53098">
    <property type="entry name" value="Ribonuclease H-like"/>
    <property type="match status" value="1"/>
</dbReference>
<dbReference type="EMBL" id="CAGA01000057">
    <property type="protein sequence ID" value="CCE33393.1"/>
    <property type="molecule type" value="Genomic_DNA"/>
</dbReference>
<organism evidence="12 13">
    <name type="scientific">Claviceps purpurea (strain 20.1)</name>
    <name type="common">Ergot fungus</name>
    <name type="synonym">Sphacelia segetum</name>
    <dbReference type="NCBI Taxonomy" id="1111077"/>
    <lineage>
        <taxon>Eukaryota</taxon>
        <taxon>Fungi</taxon>
        <taxon>Dikarya</taxon>
        <taxon>Ascomycota</taxon>
        <taxon>Pezizomycotina</taxon>
        <taxon>Sordariomycetes</taxon>
        <taxon>Hypocreomycetidae</taxon>
        <taxon>Hypocreales</taxon>
        <taxon>Clavicipitaceae</taxon>
        <taxon>Claviceps</taxon>
    </lineage>
</organism>
<keyword evidence="2" id="KW-0808">Transferase</keyword>
<evidence type="ECO:0000256" key="8">
    <source>
        <dbReference type="ARBA" id="ARBA00022918"/>
    </source>
</evidence>
<dbReference type="GO" id="GO:0004519">
    <property type="term" value="F:endonuclease activity"/>
    <property type="evidence" value="ECO:0007669"/>
    <property type="project" value="UniProtKB-KW"/>
</dbReference>
<name>M1WF67_CLAP2</name>
<evidence type="ECO:0000256" key="7">
    <source>
        <dbReference type="ARBA" id="ARBA00022884"/>
    </source>
</evidence>
<dbReference type="PANTHER" id="PTHR37984:SF5">
    <property type="entry name" value="PROTEIN NYNRIN-LIKE"/>
    <property type="match status" value="1"/>
</dbReference>
<evidence type="ECO:0000256" key="4">
    <source>
        <dbReference type="ARBA" id="ARBA00022722"/>
    </source>
</evidence>
<dbReference type="eggNOG" id="KOG0017">
    <property type="taxonomic scope" value="Eukaryota"/>
</dbReference>
<reference evidence="12 13" key="1">
    <citation type="journal article" date="2013" name="PLoS Genet.">
        <title>Plant-symbiotic fungi as chemical engineers: Multi-genome analysis of the Clavicipitaceae reveals dynamics of alkaloid loci.</title>
        <authorList>
            <person name="Schardl C.L."/>
            <person name="Young C.A."/>
            <person name="Hesse U."/>
            <person name="Amyotte S.G."/>
            <person name="Andreeva K."/>
            <person name="Calie P.J."/>
            <person name="Fleetwood D.J."/>
            <person name="Haws D.C."/>
            <person name="Moore N."/>
            <person name="Oeser B."/>
            <person name="Panaccione D.G."/>
            <person name="Schweri K.K."/>
            <person name="Voisey C.R."/>
            <person name="Farman M.L."/>
            <person name="Jaromczyk J.W."/>
            <person name="Roe B.A."/>
            <person name="O'Sullivan D.M."/>
            <person name="Scott B."/>
            <person name="Tudzynski P."/>
            <person name="An Z."/>
            <person name="Arnaoudova E.G."/>
            <person name="Bullock C.T."/>
            <person name="Charlton N.D."/>
            <person name="Chen L."/>
            <person name="Cox M."/>
            <person name="Dinkins R.D."/>
            <person name="Florea S."/>
            <person name="Glenn A.E."/>
            <person name="Gordon A."/>
            <person name="Gueldener U."/>
            <person name="Harris D.R."/>
            <person name="Hollin W."/>
            <person name="Jaromczyk J."/>
            <person name="Johnson R.D."/>
            <person name="Khan A.K."/>
            <person name="Leistner E."/>
            <person name="Leuchtmann A."/>
            <person name="Li C."/>
            <person name="Liu J."/>
            <person name="Liu J."/>
            <person name="Liu M."/>
            <person name="Mace W."/>
            <person name="Machado C."/>
            <person name="Nagabhyru P."/>
            <person name="Pan J."/>
            <person name="Schmid J."/>
            <person name="Sugawara K."/>
            <person name="Steiner U."/>
            <person name="Takach J.E."/>
            <person name="Tanaka E."/>
            <person name="Webb J.S."/>
            <person name="Wilson E.V."/>
            <person name="Wiseman J.L."/>
            <person name="Yoshida R."/>
            <person name="Zeng Z."/>
        </authorList>
    </citation>
    <scope>NUCLEOTIDE SEQUENCE [LARGE SCALE GENOMIC DNA]</scope>
    <source>
        <strain evidence="12 13">20.1</strain>
    </source>
</reference>
<dbReference type="GO" id="GO:0016787">
    <property type="term" value="F:hydrolase activity"/>
    <property type="evidence" value="ECO:0007669"/>
    <property type="project" value="UniProtKB-KW"/>
</dbReference>
<dbReference type="STRING" id="1111077.M1WF67"/>
<dbReference type="GO" id="GO:0003723">
    <property type="term" value="F:RNA binding"/>
    <property type="evidence" value="ECO:0007669"/>
    <property type="project" value="UniProtKB-KW"/>
</dbReference>
<dbReference type="AlphaFoldDB" id="M1WF67"/>
<evidence type="ECO:0000256" key="9">
    <source>
        <dbReference type="ARBA" id="ARBA00023128"/>
    </source>
</evidence>
<dbReference type="Gene3D" id="1.10.340.70">
    <property type="match status" value="1"/>
</dbReference>
<evidence type="ECO:0000256" key="1">
    <source>
        <dbReference type="ARBA" id="ARBA00004173"/>
    </source>
</evidence>
<dbReference type="HOGENOM" id="CLU_444806_0_0_1"/>
<dbReference type="Gene3D" id="3.30.420.10">
    <property type="entry name" value="Ribonuclease H-like superfamily/Ribonuclease H"/>
    <property type="match status" value="1"/>
</dbReference>
<evidence type="ECO:0000259" key="11">
    <source>
        <dbReference type="PROSITE" id="PS50994"/>
    </source>
</evidence>
<evidence type="ECO:0000256" key="6">
    <source>
        <dbReference type="ARBA" id="ARBA00022801"/>
    </source>
</evidence>
<protein>
    <recommendedName>
        <fullName evidence="11">Integrase catalytic domain-containing protein</fullName>
    </recommendedName>
</protein>
<dbReference type="InterPro" id="IPR041373">
    <property type="entry name" value="RT_RNaseH"/>
</dbReference>
<keyword evidence="6" id="KW-0378">Hydrolase</keyword>
<proteinExistence type="predicted"/>
<keyword evidence="7" id="KW-0694">RNA-binding</keyword>
<dbReference type="GO" id="GO:0005634">
    <property type="term" value="C:nucleus"/>
    <property type="evidence" value="ECO:0007669"/>
    <property type="project" value="UniProtKB-ARBA"/>
</dbReference>
<keyword evidence="5" id="KW-0255">Endonuclease</keyword>
<dbReference type="VEuPathDB" id="FungiDB:CPUR_07317"/>
<dbReference type="Proteomes" id="UP000016801">
    <property type="component" value="Unassembled WGS sequence"/>
</dbReference>
<dbReference type="GO" id="GO:0003964">
    <property type="term" value="F:RNA-directed DNA polymerase activity"/>
    <property type="evidence" value="ECO:0007669"/>
    <property type="project" value="UniProtKB-KW"/>
</dbReference>
<gene>
    <name evidence="12" type="ORF">CPUR_07317</name>
</gene>
<comment type="subcellular location">
    <subcellularLocation>
        <location evidence="1">Mitochondrion</location>
    </subcellularLocation>
</comment>
<dbReference type="InterPro" id="IPR036397">
    <property type="entry name" value="RNaseH_sf"/>
</dbReference>
<keyword evidence="3" id="KW-0548">Nucleotidyltransferase</keyword>
<dbReference type="PANTHER" id="PTHR37984">
    <property type="entry name" value="PROTEIN CBG26694"/>
    <property type="match status" value="1"/>
</dbReference>
<dbReference type="InterPro" id="IPR001584">
    <property type="entry name" value="Integrase_cat-core"/>
</dbReference>
<keyword evidence="13" id="KW-1185">Reference proteome</keyword>
<dbReference type="InterPro" id="IPR043502">
    <property type="entry name" value="DNA/RNA_pol_sf"/>
</dbReference>
<feature type="region of interest" description="Disordered" evidence="10">
    <location>
        <begin position="446"/>
        <end position="601"/>
    </location>
</feature>
<feature type="domain" description="Integrase catalytic" evidence="11">
    <location>
        <begin position="303"/>
        <end position="466"/>
    </location>
</feature>
<evidence type="ECO:0000256" key="10">
    <source>
        <dbReference type="SAM" id="MobiDB-lite"/>
    </source>
</evidence>
<dbReference type="OrthoDB" id="5136176at2759"/>
<evidence type="ECO:0000256" key="2">
    <source>
        <dbReference type="ARBA" id="ARBA00022679"/>
    </source>
</evidence>
<dbReference type="Pfam" id="PF17917">
    <property type="entry name" value="RT_RNaseH"/>
    <property type="match status" value="1"/>
</dbReference>
<dbReference type="GO" id="GO:0005739">
    <property type="term" value="C:mitochondrion"/>
    <property type="evidence" value="ECO:0007669"/>
    <property type="project" value="UniProtKB-SubCell"/>
</dbReference>
<feature type="compositionally biased region" description="Basic and acidic residues" evidence="10">
    <location>
        <begin position="574"/>
        <end position="583"/>
    </location>
</feature>
<keyword evidence="4" id="KW-0540">Nuclease</keyword>
<keyword evidence="8" id="KW-0695">RNA-directed DNA polymerase</keyword>
<comment type="caution">
    <text evidence="12">The sequence shown here is derived from an EMBL/GenBank/DDBJ whole genome shotgun (WGS) entry which is preliminary data.</text>
</comment>
<dbReference type="InterPro" id="IPR041588">
    <property type="entry name" value="Integrase_H2C2"/>
</dbReference>
<evidence type="ECO:0000313" key="12">
    <source>
        <dbReference type="EMBL" id="CCE33393.1"/>
    </source>
</evidence>
<evidence type="ECO:0000313" key="13">
    <source>
        <dbReference type="Proteomes" id="UP000016801"/>
    </source>
</evidence>
<dbReference type="GO" id="GO:0015074">
    <property type="term" value="P:DNA integration"/>
    <property type="evidence" value="ECO:0007669"/>
    <property type="project" value="InterPro"/>
</dbReference>
<feature type="compositionally biased region" description="Basic and acidic residues" evidence="10">
    <location>
        <begin position="505"/>
        <end position="518"/>
    </location>
</feature>
<keyword evidence="9" id="KW-0496">Mitochondrion</keyword>
<dbReference type="CDD" id="cd09274">
    <property type="entry name" value="RNase_HI_RT_Ty3"/>
    <property type="match status" value="1"/>
</dbReference>
<accession>M1WF67</accession>
<evidence type="ECO:0000256" key="5">
    <source>
        <dbReference type="ARBA" id="ARBA00022759"/>
    </source>
</evidence>
<dbReference type="InterPro" id="IPR050951">
    <property type="entry name" value="Retrovirus_Pol_polyprotein"/>
</dbReference>